<evidence type="ECO:0000313" key="3">
    <source>
        <dbReference type="Proteomes" id="UP001153148"/>
    </source>
</evidence>
<dbReference type="Proteomes" id="UP001153148">
    <property type="component" value="Unassembled WGS sequence"/>
</dbReference>
<protein>
    <submittedName>
        <fullName evidence="2">Uncharacterized protein</fullName>
    </submittedName>
</protein>
<gene>
    <name evidence="2" type="ORF">TPAB3V08_LOCUS11450</name>
</gene>
<evidence type="ECO:0000313" key="2">
    <source>
        <dbReference type="EMBL" id="CAG2064504.1"/>
    </source>
</evidence>
<reference evidence="2" key="1">
    <citation type="submission" date="2021-03" db="EMBL/GenBank/DDBJ databases">
        <authorList>
            <person name="Tran Van P."/>
        </authorList>
    </citation>
    <scope>NUCLEOTIDE SEQUENCE</scope>
</reference>
<feature type="non-terminal residue" evidence="2">
    <location>
        <position position="67"/>
    </location>
</feature>
<proteinExistence type="predicted"/>
<name>A0ABN7PEH4_TIMPD</name>
<dbReference type="EMBL" id="CAJPIN010034601">
    <property type="protein sequence ID" value="CAG2064504.1"/>
    <property type="molecule type" value="Genomic_DNA"/>
</dbReference>
<keyword evidence="3" id="KW-1185">Reference proteome</keyword>
<feature type="region of interest" description="Disordered" evidence="1">
    <location>
        <begin position="1"/>
        <end position="25"/>
    </location>
</feature>
<accession>A0ABN7PEH4</accession>
<comment type="caution">
    <text evidence="2">The sequence shown here is derived from an EMBL/GenBank/DDBJ whole genome shotgun (WGS) entry which is preliminary data.</text>
</comment>
<sequence length="67" mass="8035">MKRRFMPMPRERLDTQRRSTPAPGNGELDEFLMAKYNYKIDYNAAMKITSEIIVLEIIHRIIVFIYE</sequence>
<evidence type="ECO:0000256" key="1">
    <source>
        <dbReference type="SAM" id="MobiDB-lite"/>
    </source>
</evidence>
<organism evidence="2 3">
    <name type="scientific">Timema podura</name>
    <name type="common">Walking stick</name>
    <dbReference type="NCBI Taxonomy" id="61482"/>
    <lineage>
        <taxon>Eukaryota</taxon>
        <taxon>Metazoa</taxon>
        <taxon>Ecdysozoa</taxon>
        <taxon>Arthropoda</taxon>
        <taxon>Hexapoda</taxon>
        <taxon>Insecta</taxon>
        <taxon>Pterygota</taxon>
        <taxon>Neoptera</taxon>
        <taxon>Polyneoptera</taxon>
        <taxon>Phasmatodea</taxon>
        <taxon>Timematodea</taxon>
        <taxon>Timematoidea</taxon>
        <taxon>Timematidae</taxon>
        <taxon>Timema</taxon>
    </lineage>
</organism>